<feature type="domain" description="FAD-binding" evidence="1">
    <location>
        <begin position="8"/>
        <end position="158"/>
    </location>
</feature>
<dbReference type="AlphaFoldDB" id="A0A9Y1FLN1"/>
<dbReference type="InterPro" id="IPR036188">
    <property type="entry name" value="FAD/NAD-bd_sf"/>
</dbReference>
<evidence type="ECO:0000259" key="1">
    <source>
        <dbReference type="Pfam" id="PF01494"/>
    </source>
</evidence>
<dbReference type="EMBL" id="CP084166">
    <property type="protein sequence ID" value="UJG41156.1"/>
    <property type="molecule type" value="Genomic_DNA"/>
</dbReference>
<dbReference type="PANTHER" id="PTHR42685:SF18">
    <property type="entry name" value="DIGERANYLGERANYLGLYCEROPHOSPHOLIPID REDUCTASE"/>
    <property type="match status" value="1"/>
</dbReference>
<proteinExistence type="predicted"/>
<gene>
    <name evidence="2" type="ORF">K9W45_01525</name>
</gene>
<dbReference type="Proteomes" id="UP001201020">
    <property type="component" value="Chromosome"/>
</dbReference>
<dbReference type="InterPro" id="IPR002938">
    <property type="entry name" value="FAD-bd"/>
</dbReference>
<dbReference type="Pfam" id="PF01494">
    <property type="entry name" value="FAD_binding_3"/>
    <property type="match status" value="1"/>
</dbReference>
<name>A0A9Y1FLN1_9ARCH</name>
<dbReference type="InterPro" id="IPR050407">
    <property type="entry name" value="Geranylgeranyl_reductase"/>
</dbReference>
<dbReference type="PANTHER" id="PTHR42685">
    <property type="entry name" value="GERANYLGERANYL DIPHOSPHATE REDUCTASE"/>
    <property type="match status" value="1"/>
</dbReference>
<evidence type="ECO:0000313" key="2">
    <source>
        <dbReference type="EMBL" id="UJG41156.1"/>
    </source>
</evidence>
<protein>
    <submittedName>
        <fullName evidence="2">NAD(P)/FAD-dependent oxidoreductase</fullName>
    </submittedName>
</protein>
<accession>A0A9Y1FLN1</accession>
<dbReference type="GO" id="GO:0071949">
    <property type="term" value="F:FAD binding"/>
    <property type="evidence" value="ECO:0007669"/>
    <property type="project" value="InterPro"/>
</dbReference>
<dbReference type="Gene3D" id="3.50.50.60">
    <property type="entry name" value="FAD/NAD(P)-binding domain"/>
    <property type="match status" value="1"/>
</dbReference>
<organism evidence="2">
    <name type="scientific">Candidatus Heimdallarchaeum aukensis</name>
    <dbReference type="NCBI Taxonomy" id="2876573"/>
    <lineage>
        <taxon>Archaea</taxon>
        <taxon>Promethearchaeati</taxon>
        <taxon>Candidatus Heimdallarchaeota</taxon>
        <taxon>Candidatus Heimdallarchaeia (ex Rinke et al. 2021) (nom. nud.)</taxon>
        <taxon>Candidatus Heimdallarchaeales</taxon>
        <taxon>Candidatus Heimdallarchaeaceae</taxon>
        <taxon>Candidatus Heimdallarchaeum</taxon>
    </lineage>
</organism>
<dbReference type="SUPFAM" id="SSF51905">
    <property type="entry name" value="FAD/NAD(P)-binding domain"/>
    <property type="match status" value="1"/>
</dbReference>
<reference evidence="2" key="1">
    <citation type="journal article" date="2022" name="Nat. Microbiol.">
        <title>Unique mobile elements and scalable gene flow at the prokaryote-eukaryote boundary revealed by circularized Asgard archaea genomes.</title>
        <authorList>
            <person name="Wu F."/>
            <person name="Speth D.R."/>
            <person name="Philosof A."/>
            <person name="Cremiere A."/>
            <person name="Narayanan A."/>
            <person name="Barco R.A."/>
            <person name="Connon S.A."/>
            <person name="Amend J.P."/>
            <person name="Antoshechkin I.A."/>
            <person name="Orphan V.J."/>
        </authorList>
    </citation>
    <scope>NUCLEOTIDE SEQUENCE</scope>
    <source>
        <strain evidence="2">PM71</strain>
    </source>
</reference>
<sequence>MSKKEEQYDVIIVGTGFTGATLAFSLAITGKKVIVFDKKKREEIGQDQIIYLDKKIFNSSKLLQTYKDIENVVRKTFFYSSDLNFSISLQKREYVRFNLKEYINYMVESAIKAGAKFNFETEITDPVGRGQWVIGVKTKEGKIVNGKIIVDCSGTERILTKNIEILDLNIKISSKEYVDTFYSRNKIEKSEKILNQIQLEGDSFYCLFDREFVTNVEKENNTLSFFTVVNKNLTKRKAKAVTNEIINRSKGINLSPINSFSEKVVVRRPITLAWYGFLSIGEAAFQTNPFTVEGKNLSLIALNILSEVILDALQKKEVSIYRLWKYHVEFFKIAGRHLAALEAFRSLILSFDKEKLYFLFSKGLISKAEIHRMFLNKYPKQTFFDFLVKFFKGLTDIKTTYRFLKGLRKINYIFNHYTKIPKEYDPKPYHDWYIKQLYLFKVFKKYCQN</sequence>